<dbReference type="GO" id="GO:0009225">
    <property type="term" value="P:nucleotide-sugar metabolic process"/>
    <property type="evidence" value="ECO:0007669"/>
    <property type="project" value="InterPro"/>
</dbReference>
<dbReference type="CDD" id="cd05246">
    <property type="entry name" value="dTDP_GD_SDR_e"/>
    <property type="match status" value="1"/>
</dbReference>
<name>A0A0G3WIU4_9BACT</name>
<dbReference type="InterPro" id="IPR016040">
    <property type="entry name" value="NAD(P)-bd_dom"/>
</dbReference>
<dbReference type="OrthoDB" id="9811743at2"/>
<keyword evidence="9" id="KW-1185">Reference proteome</keyword>
<evidence type="ECO:0000313" key="8">
    <source>
        <dbReference type="EMBL" id="AKL97810.1"/>
    </source>
</evidence>
<dbReference type="Pfam" id="PF16363">
    <property type="entry name" value="GDP_Man_Dehyd"/>
    <property type="match status" value="1"/>
</dbReference>
<dbReference type="AlphaFoldDB" id="A0A0G3WIU4"/>
<evidence type="ECO:0000256" key="5">
    <source>
        <dbReference type="ARBA" id="ARBA00023027"/>
    </source>
</evidence>
<dbReference type="EC" id="4.2.1.46" evidence="4"/>
<dbReference type="PATRIC" id="fig|1408281.3.peg.444"/>
<evidence type="ECO:0000256" key="3">
    <source>
        <dbReference type="ARBA" id="ARBA00008178"/>
    </source>
</evidence>
<evidence type="ECO:0000256" key="2">
    <source>
        <dbReference type="ARBA" id="ARBA00001911"/>
    </source>
</evidence>
<dbReference type="PANTHER" id="PTHR43000">
    <property type="entry name" value="DTDP-D-GLUCOSE 4,6-DEHYDRATASE-RELATED"/>
    <property type="match status" value="1"/>
</dbReference>
<reference evidence="8 9" key="1">
    <citation type="submission" date="2014-09" db="EMBL/GenBank/DDBJ databases">
        <title>Complete genome sequence of Endomicrobium proavitum.</title>
        <authorList>
            <person name="Zheng H."/>
        </authorList>
    </citation>
    <scope>NUCLEOTIDE SEQUENCE [LARGE SCALE GENOMIC DNA]</scope>
    <source>
        <strain evidence="8 9">Rsa215</strain>
    </source>
</reference>
<dbReference type="KEGG" id="epo:Epro_0431"/>
<gene>
    <name evidence="8" type="primary">rfbB</name>
    <name evidence="8" type="ORF">Epro_0431</name>
</gene>
<evidence type="ECO:0000256" key="1">
    <source>
        <dbReference type="ARBA" id="ARBA00001539"/>
    </source>
</evidence>
<feature type="domain" description="NAD(P)-binding" evidence="7">
    <location>
        <begin position="4"/>
        <end position="302"/>
    </location>
</feature>
<comment type="catalytic activity">
    <reaction evidence="1">
        <text>dTDP-alpha-D-glucose = dTDP-4-dehydro-6-deoxy-alpha-D-glucose + H2O</text>
        <dbReference type="Rhea" id="RHEA:17221"/>
        <dbReference type="ChEBI" id="CHEBI:15377"/>
        <dbReference type="ChEBI" id="CHEBI:57477"/>
        <dbReference type="ChEBI" id="CHEBI:57649"/>
        <dbReference type="EC" id="4.2.1.46"/>
    </reaction>
</comment>
<evidence type="ECO:0000256" key="4">
    <source>
        <dbReference type="ARBA" id="ARBA00011990"/>
    </source>
</evidence>
<dbReference type="InterPro" id="IPR005888">
    <property type="entry name" value="dTDP_Gluc_deHydtase"/>
</dbReference>
<evidence type="ECO:0000313" key="9">
    <source>
        <dbReference type="Proteomes" id="UP000035337"/>
    </source>
</evidence>
<accession>A0A0G3WIU4</accession>
<dbReference type="Proteomes" id="UP000035337">
    <property type="component" value="Chromosome"/>
</dbReference>
<dbReference type="NCBIfam" id="TIGR01181">
    <property type="entry name" value="dTDP_gluc_dehyt"/>
    <property type="match status" value="1"/>
</dbReference>
<evidence type="ECO:0000256" key="6">
    <source>
        <dbReference type="ARBA" id="ARBA00023239"/>
    </source>
</evidence>
<dbReference type="SUPFAM" id="SSF51735">
    <property type="entry name" value="NAD(P)-binding Rossmann-fold domains"/>
    <property type="match status" value="1"/>
</dbReference>
<dbReference type="EMBL" id="CP009498">
    <property type="protein sequence ID" value="AKL97810.1"/>
    <property type="molecule type" value="Genomic_DNA"/>
</dbReference>
<organism evidence="8 9">
    <name type="scientific">Endomicrobium proavitum</name>
    <dbReference type="NCBI Taxonomy" id="1408281"/>
    <lineage>
        <taxon>Bacteria</taxon>
        <taxon>Pseudomonadati</taxon>
        <taxon>Elusimicrobiota</taxon>
        <taxon>Endomicrobiia</taxon>
        <taxon>Endomicrobiales</taxon>
        <taxon>Endomicrobiaceae</taxon>
        <taxon>Endomicrobium</taxon>
    </lineage>
</organism>
<dbReference type="STRING" id="1408281.Epro_0431"/>
<keyword evidence="5" id="KW-0520">NAD</keyword>
<comment type="cofactor">
    <cofactor evidence="2">
        <name>NAD(+)</name>
        <dbReference type="ChEBI" id="CHEBI:57540"/>
    </cofactor>
</comment>
<comment type="similarity">
    <text evidence="3">Belongs to the NAD(P)-dependent epimerase/dehydratase family. dTDP-glucose dehydratase subfamily.</text>
</comment>
<dbReference type="InterPro" id="IPR036291">
    <property type="entry name" value="NAD(P)-bd_dom_sf"/>
</dbReference>
<dbReference type="Gene3D" id="3.90.25.10">
    <property type="entry name" value="UDP-galactose 4-epimerase, domain 1"/>
    <property type="match status" value="1"/>
</dbReference>
<protein>
    <recommendedName>
        <fullName evidence="4">dTDP-glucose 4,6-dehydratase</fullName>
        <ecNumber evidence="4">4.2.1.46</ecNumber>
    </recommendedName>
</protein>
<dbReference type="GO" id="GO:0008460">
    <property type="term" value="F:dTDP-glucose 4,6-dehydratase activity"/>
    <property type="evidence" value="ECO:0007669"/>
    <property type="project" value="UniProtKB-EC"/>
</dbReference>
<proteinExistence type="inferred from homology"/>
<sequence length="310" mass="35371">MKLFVTGGAGFIGSNFIRHILSKYPNYKIINYDKLTYAGNLKNLKDIAKNKNYKFVKGDICNYKFVNKYIKDVDAIINFAAETHVDRSIANADAFVKTNVNGTFTLLEAAKANKIKKYLQVSTDEVYGSILKGSFTEESYICPNSPYSASKASADMLCRAYFVTYGFPAMITRCSNNYGPYQYPEKVIPLFISNALKNKNLPLYGDGKNVRDWLYVEDHCRAIDIVLHKGKAGEVYNIGGGQELSNIELTKKILKILEKPETLIKRVADRLGHDRRYSINYNKIKKLGYKPQFTFEKAIKETVKWYKENK</sequence>
<evidence type="ECO:0000259" key="7">
    <source>
        <dbReference type="Pfam" id="PF16363"/>
    </source>
</evidence>
<dbReference type="Gene3D" id="3.40.50.720">
    <property type="entry name" value="NAD(P)-binding Rossmann-like Domain"/>
    <property type="match status" value="1"/>
</dbReference>
<dbReference type="RefSeq" id="WP_052570179.1">
    <property type="nucleotide sequence ID" value="NZ_CP009498.1"/>
</dbReference>
<dbReference type="FunFam" id="3.40.50.720:FF:000304">
    <property type="entry name" value="UDP-glucose 4,6-dehydratase"/>
    <property type="match status" value="1"/>
</dbReference>
<keyword evidence="6" id="KW-0456">Lyase</keyword>